<dbReference type="Proteomes" id="UP000263642">
    <property type="component" value="Unassembled WGS sequence"/>
</dbReference>
<dbReference type="Pfam" id="PF07596">
    <property type="entry name" value="SBP_bac_10"/>
    <property type="match status" value="1"/>
</dbReference>
<dbReference type="PANTHER" id="PTHR30093:SF2">
    <property type="entry name" value="TYPE II SECRETION SYSTEM PROTEIN H"/>
    <property type="match status" value="1"/>
</dbReference>
<organism evidence="3 4">
    <name type="scientific">Gimesia maris</name>
    <dbReference type="NCBI Taxonomy" id="122"/>
    <lineage>
        <taxon>Bacteria</taxon>
        <taxon>Pseudomonadati</taxon>
        <taxon>Planctomycetota</taxon>
        <taxon>Planctomycetia</taxon>
        <taxon>Planctomycetales</taxon>
        <taxon>Planctomycetaceae</taxon>
        <taxon>Gimesia</taxon>
    </lineage>
</organism>
<protein>
    <recommendedName>
        <fullName evidence="2">DUF1559 domain-containing protein</fullName>
    </recommendedName>
</protein>
<evidence type="ECO:0000256" key="1">
    <source>
        <dbReference type="SAM" id="Coils"/>
    </source>
</evidence>
<evidence type="ECO:0000313" key="3">
    <source>
        <dbReference type="EMBL" id="HCO22402.1"/>
    </source>
</evidence>
<reference evidence="3 4" key="1">
    <citation type="journal article" date="2018" name="Nat. Biotechnol.">
        <title>A standardized bacterial taxonomy based on genome phylogeny substantially revises the tree of life.</title>
        <authorList>
            <person name="Parks D.H."/>
            <person name="Chuvochina M."/>
            <person name="Waite D.W."/>
            <person name="Rinke C."/>
            <person name="Skarshewski A."/>
            <person name="Chaumeil P.A."/>
            <person name="Hugenholtz P."/>
        </authorList>
    </citation>
    <scope>NUCLEOTIDE SEQUENCE [LARGE SCALE GENOMIC DNA]</scope>
    <source>
        <strain evidence="3">UBA9375</strain>
    </source>
</reference>
<gene>
    <name evidence="3" type="ORF">DIT97_04810</name>
</gene>
<evidence type="ECO:0000313" key="4">
    <source>
        <dbReference type="Proteomes" id="UP000263642"/>
    </source>
</evidence>
<feature type="coiled-coil region" evidence="1">
    <location>
        <begin position="20"/>
        <end position="52"/>
    </location>
</feature>
<keyword evidence="1" id="KW-0175">Coiled coil</keyword>
<evidence type="ECO:0000259" key="2">
    <source>
        <dbReference type="Pfam" id="PF07596"/>
    </source>
</evidence>
<sequence length="136" mass="15453">MQQSPGMGDRLLFWALDPANAEAEKKIRTLAMKEEQARREQCLANMRQLSLALYNYHDTHSTFPLNLRNGKDAWSSMILPDLEQSTQYEKSFTDLKQGELSLEKKKGEVSQTKIPVFYAPDSEVAEEQDGADPSTK</sequence>
<comment type="caution">
    <text evidence="3">The sequence shown here is derived from an EMBL/GenBank/DDBJ whole genome shotgun (WGS) entry which is preliminary data.</text>
</comment>
<accession>A0A3D3R2U1</accession>
<dbReference type="PANTHER" id="PTHR30093">
    <property type="entry name" value="GENERAL SECRETION PATHWAY PROTEIN G"/>
    <property type="match status" value="1"/>
</dbReference>
<dbReference type="EMBL" id="DQAY01000029">
    <property type="protein sequence ID" value="HCO22402.1"/>
    <property type="molecule type" value="Genomic_DNA"/>
</dbReference>
<proteinExistence type="predicted"/>
<feature type="domain" description="DUF1559" evidence="2">
    <location>
        <begin position="35"/>
        <end position="128"/>
    </location>
</feature>
<name>A0A3D3R2U1_9PLAN</name>
<dbReference type="AlphaFoldDB" id="A0A3D3R2U1"/>
<dbReference type="InterPro" id="IPR011453">
    <property type="entry name" value="DUF1559"/>
</dbReference>